<evidence type="ECO:0000256" key="3">
    <source>
        <dbReference type="ARBA" id="ARBA00022833"/>
    </source>
</evidence>
<dbReference type="AlphaFoldDB" id="A0A804ISE5"/>
<dbReference type="EMBL" id="HG996469">
    <property type="protein sequence ID" value="CAG1842993.1"/>
    <property type="molecule type" value="Genomic_DNA"/>
</dbReference>
<feature type="zinc finger region" description="C3H1-type" evidence="4">
    <location>
        <begin position="51"/>
        <end position="77"/>
    </location>
</feature>
<evidence type="ECO:0000256" key="2">
    <source>
        <dbReference type="ARBA" id="ARBA00022771"/>
    </source>
</evidence>
<reference evidence="8" key="2">
    <citation type="submission" date="2021-05" db="UniProtKB">
        <authorList>
            <consortium name="EnsemblPlants"/>
        </authorList>
    </citation>
    <scope>IDENTIFICATION</scope>
    <source>
        <strain evidence="8">subsp. malaccensis</strain>
    </source>
</reference>
<feature type="zinc finger region" description="C3H1-type" evidence="4">
    <location>
        <begin position="20"/>
        <end position="49"/>
    </location>
</feature>
<dbReference type="InterPro" id="IPR036855">
    <property type="entry name" value="Znf_CCCH_sf"/>
</dbReference>
<dbReference type="InterPro" id="IPR041686">
    <property type="entry name" value="Znf-CCCH_3"/>
</dbReference>
<feature type="region of interest" description="Disordered" evidence="5">
    <location>
        <begin position="269"/>
        <end position="564"/>
    </location>
</feature>
<dbReference type="Gene3D" id="4.10.1000.10">
    <property type="entry name" value="Zinc finger, CCCH-type"/>
    <property type="match status" value="2"/>
</dbReference>
<feature type="compositionally biased region" description="Basic and acidic residues" evidence="5">
    <location>
        <begin position="333"/>
        <end position="357"/>
    </location>
</feature>
<reference evidence="7" key="1">
    <citation type="submission" date="2021-03" db="EMBL/GenBank/DDBJ databases">
        <authorList>
            <consortium name="Genoscope - CEA"/>
            <person name="William W."/>
        </authorList>
    </citation>
    <scope>NUCLEOTIDE SEQUENCE</scope>
    <source>
        <strain evidence="7">Doubled-haploid Pahang</strain>
    </source>
</reference>
<feature type="compositionally biased region" description="Basic and acidic residues" evidence="5">
    <location>
        <begin position="467"/>
        <end position="482"/>
    </location>
</feature>
<keyword evidence="2 4" id="KW-0863">Zinc-finger</keyword>
<dbReference type="EnsemblPlants" id="Ma04_t21840.1">
    <property type="protein sequence ID" value="Ma04_p21840.1"/>
    <property type="gene ID" value="Ma04_g21840"/>
</dbReference>
<protein>
    <submittedName>
        <fullName evidence="7">(wild Malaysian banana) hypothetical protein</fullName>
    </submittedName>
</protein>
<keyword evidence="3 4" id="KW-0862">Zinc</keyword>
<evidence type="ECO:0000256" key="5">
    <source>
        <dbReference type="SAM" id="MobiDB-lite"/>
    </source>
</evidence>
<dbReference type="InterPro" id="IPR000571">
    <property type="entry name" value="Znf_CCCH"/>
</dbReference>
<keyword evidence="1 4" id="KW-0479">Metal-binding</keyword>
<feature type="zinc finger region" description="C3H1-type" evidence="4">
    <location>
        <begin position="111"/>
        <end position="138"/>
    </location>
</feature>
<dbReference type="PANTHER" id="PTHR15725">
    <property type="entry name" value="ZN-FINGER, C-X8-C-X5-C-X3-H TYPE-CONTAINING"/>
    <property type="match status" value="1"/>
</dbReference>
<evidence type="ECO:0000256" key="1">
    <source>
        <dbReference type="ARBA" id="ARBA00022723"/>
    </source>
</evidence>
<sequence>MSSRGGRIPSRPLATNAESLKRNVDCFYFIASPTTCTKGSKCEYRHSEGARFNPKDCLYWLKGNCLNPRCTFRHRPLESLFGNPRAMAVPAEPSSSTAVQVADRPPPNNINRNTTPCYFFMKGKCLKGDECPFRHGVGTPLDLHKDQQSTPSVSAVKAGQCRFQSMEEALEYFKKDKELKGESSHDRIEDSDFFRDVDECAAAWLQRGRTLDFLDQCNDPQSDHQREKDQHTENRESEMSGSLHGREQQKTSSEWTLDISMLEKGKLREESYDELDDEPVPRSETDQHRGLHGRDEKLLEGPSMRTKSKPREESNDELDPCDLRHQLPRVRRPKDSGRVSDPDDRGSHRYVHDDSSHAQHSQWDRQSLGRGRSKSIISLPTKSSPDRPTGWPSAIDTDGERKRRRLSPAMLMNDQESCARLDADSSSGARRTSGGRTAGKDVAYPSDFPGPKSLAELRGAKASQTSYDEKRLSSSETADHQEYGSSLSFEGPLPLSVILQRKREAAPEKSAISSNGEGDNQGDADDHSWDPAEDGGNVPEASKGTTVDEEEEEGRIAKELLDGADEVVNYEEAAEGEDNEYEVDEDDFVKMVGDLLV</sequence>
<dbReference type="Pfam" id="PF14608">
    <property type="entry name" value="zf-CCCH_2"/>
    <property type="match status" value="1"/>
</dbReference>
<dbReference type="SMART" id="SM00356">
    <property type="entry name" value="ZnF_C3H1"/>
    <property type="match status" value="3"/>
</dbReference>
<dbReference type="PANTHER" id="PTHR15725:SF14">
    <property type="entry name" value="ZINC FINGER CCCH DOMAIN-CONTAINING PROTEIN 11A"/>
    <property type="match status" value="1"/>
</dbReference>
<keyword evidence="9" id="KW-1185">Reference proteome</keyword>
<evidence type="ECO:0000256" key="4">
    <source>
        <dbReference type="PROSITE-ProRule" id="PRU00723"/>
    </source>
</evidence>
<dbReference type="Gramene" id="Ma04_t21840.1">
    <property type="protein sequence ID" value="Ma04_p21840.1"/>
    <property type="gene ID" value="Ma04_g21840"/>
</dbReference>
<dbReference type="PROSITE" id="PS50103">
    <property type="entry name" value="ZF_C3H1"/>
    <property type="match status" value="3"/>
</dbReference>
<evidence type="ECO:0000313" key="8">
    <source>
        <dbReference type="EnsemblPlants" id="Ma04_p21840.1"/>
    </source>
</evidence>
<accession>A0A804ISE5</accession>
<proteinExistence type="predicted"/>
<dbReference type="Proteomes" id="UP000012960">
    <property type="component" value="Unplaced"/>
</dbReference>
<feature type="compositionally biased region" description="Basic and acidic residues" evidence="5">
    <location>
        <begin position="279"/>
        <end position="299"/>
    </location>
</feature>
<evidence type="ECO:0000259" key="6">
    <source>
        <dbReference type="PROSITE" id="PS50103"/>
    </source>
</evidence>
<dbReference type="Pfam" id="PF15663">
    <property type="entry name" value="zf-CCCH_3"/>
    <property type="match status" value="1"/>
</dbReference>
<evidence type="ECO:0000313" key="7">
    <source>
        <dbReference type="EMBL" id="CAG1842993.1"/>
    </source>
</evidence>
<dbReference type="GO" id="GO:0008270">
    <property type="term" value="F:zinc ion binding"/>
    <property type="evidence" value="ECO:0007669"/>
    <property type="project" value="UniProtKB-KW"/>
</dbReference>
<dbReference type="SUPFAM" id="SSF90229">
    <property type="entry name" value="CCCH zinc finger"/>
    <property type="match status" value="1"/>
</dbReference>
<organism evidence="8 9">
    <name type="scientific">Musa acuminata subsp. malaccensis</name>
    <name type="common">Wild banana</name>
    <name type="synonym">Musa malaccensis</name>
    <dbReference type="NCBI Taxonomy" id="214687"/>
    <lineage>
        <taxon>Eukaryota</taxon>
        <taxon>Viridiplantae</taxon>
        <taxon>Streptophyta</taxon>
        <taxon>Embryophyta</taxon>
        <taxon>Tracheophyta</taxon>
        <taxon>Spermatophyta</taxon>
        <taxon>Magnoliopsida</taxon>
        <taxon>Liliopsida</taxon>
        <taxon>Zingiberales</taxon>
        <taxon>Musaceae</taxon>
        <taxon>Musa</taxon>
    </lineage>
</organism>
<feature type="region of interest" description="Disordered" evidence="5">
    <location>
        <begin position="216"/>
        <end position="257"/>
    </location>
</feature>
<dbReference type="GO" id="GO:0003729">
    <property type="term" value="F:mRNA binding"/>
    <property type="evidence" value="ECO:0000318"/>
    <property type="project" value="GO_Central"/>
</dbReference>
<gene>
    <name evidence="7" type="ORF">GSMUA_127880.1</name>
</gene>
<name>A0A804ISE5_MUSAM</name>
<feature type="compositionally biased region" description="Low complexity" evidence="5">
    <location>
        <begin position="424"/>
        <end position="435"/>
    </location>
</feature>
<feature type="compositionally biased region" description="Basic and acidic residues" evidence="5">
    <location>
        <begin position="221"/>
        <end position="249"/>
    </location>
</feature>
<feature type="domain" description="C3H1-type" evidence="6">
    <location>
        <begin position="20"/>
        <end position="49"/>
    </location>
</feature>
<feature type="domain" description="C3H1-type" evidence="6">
    <location>
        <begin position="51"/>
        <end position="77"/>
    </location>
</feature>
<evidence type="ECO:0000313" key="9">
    <source>
        <dbReference type="Proteomes" id="UP000012960"/>
    </source>
</evidence>
<feature type="domain" description="C3H1-type" evidence="6">
    <location>
        <begin position="111"/>
        <end position="138"/>
    </location>
</feature>
<dbReference type="InParanoid" id="A0A804ISE5"/>